<gene>
    <name evidence="2" type="ORF">SAMN05878503_101253</name>
</gene>
<proteinExistence type="predicted"/>
<dbReference type="Proteomes" id="UP000219467">
    <property type="component" value="Unassembled WGS sequence"/>
</dbReference>
<keyword evidence="1" id="KW-0472">Membrane</keyword>
<evidence type="ECO:0000256" key="1">
    <source>
        <dbReference type="SAM" id="Phobius"/>
    </source>
</evidence>
<protein>
    <recommendedName>
        <fullName evidence="4">Apolipoprotein acyltransferase</fullName>
    </recommendedName>
</protein>
<dbReference type="RefSeq" id="WP_097028858.1">
    <property type="nucleotide sequence ID" value="NZ_OAOQ01000001.1"/>
</dbReference>
<keyword evidence="3" id="KW-1185">Reference proteome</keyword>
<keyword evidence="1" id="KW-0812">Transmembrane</keyword>
<sequence length="54" mass="5661">MIVLAGMLIGAALGALTARRRRGNRLDMAQYAAGFAIACAIAGLFLTILIERLA</sequence>
<organism evidence="2 3">
    <name type="scientific">Cereibacter ovatus</name>
    <dbReference type="NCBI Taxonomy" id="439529"/>
    <lineage>
        <taxon>Bacteria</taxon>
        <taxon>Pseudomonadati</taxon>
        <taxon>Pseudomonadota</taxon>
        <taxon>Alphaproteobacteria</taxon>
        <taxon>Rhodobacterales</taxon>
        <taxon>Paracoccaceae</taxon>
        <taxon>Cereibacter</taxon>
    </lineage>
</organism>
<accession>A0A285CKR0</accession>
<name>A0A285CKR0_9RHOB</name>
<feature type="transmembrane region" description="Helical" evidence="1">
    <location>
        <begin position="28"/>
        <end position="50"/>
    </location>
</feature>
<evidence type="ECO:0000313" key="3">
    <source>
        <dbReference type="Proteomes" id="UP000219467"/>
    </source>
</evidence>
<reference evidence="3" key="1">
    <citation type="submission" date="2017-08" db="EMBL/GenBank/DDBJ databases">
        <authorList>
            <person name="Varghese N."/>
            <person name="Submissions S."/>
        </authorList>
    </citation>
    <scope>NUCLEOTIDE SEQUENCE [LARGE SCALE GENOMIC DNA]</scope>
    <source>
        <strain evidence="3">JA234</strain>
    </source>
</reference>
<evidence type="ECO:0008006" key="4">
    <source>
        <dbReference type="Google" id="ProtNLM"/>
    </source>
</evidence>
<dbReference type="EMBL" id="OAOQ01000001">
    <property type="protein sequence ID" value="SNX67616.1"/>
    <property type="molecule type" value="Genomic_DNA"/>
</dbReference>
<dbReference type="AlphaFoldDB" id="A0A285CKR0"/>
<keyword evidence="1" id="KW-1133">Transmembrane helix</keyword>
<evidence type="ECO:0000313" key="2">
    <source>
        <dbReference type="EMBL" id="SNX67616.1"/>
    </source>
</evidence>